<protein>
    <recommendedName>
        <fullName evidence="4">Nedd4-binding protein 2-like 2</fullName>
    </recommendedName>
</protein>
<dbReference type="PANTHER" id="PTHR33395">
    <property type="entry name" value="TRANSCRIPTASE, PUTATIVE-RELATED-RELATED"/>
    <property type="match status" value="1"/>
</dbReference>
<comment type="caution">
    <text evidence="2">The sequence shown here is derived from an EMBL/GenBank/DDBJ whole genome shotgun (WGS) entry which is preliminary data.</text>
</comment>
<reference evidence="2 3" key="1">
    <citation type="journal article" date="2023" name="J. Hered.">
        <title>Chromosome-level genome of the wood stork (Mycteria americana) provides insight into avian chromosome evolution.</title>
        <authorList>
            <person name="Flamio R. Jr."/>
            <person name="Ramstad K.M."/>
        </authorList>
    </citation>
    <scope>NUCLEOTIDE SEQUENCE [LARGE SCALE GENOMIC DNA]</scope>
    <source>
        <strain evidence="2">JAX WOST 10</strain>
    </source>
</reference>
<feature type="region of interest" description="Disordered" evidence="1">
    <location>
        <begin position="308"/>
        <end position="331"/>
    </location>
</feature>
<dbReference type="GO" id="GO:0031012">
    <property type="term" value="C:extracellular matrix"/>
    <property type="evidence" value="ECO:0007669"/>
    <property type="project" value="TreeGrafter"/>
</dbReference>
<dbReference type="EMBL" id="JAUNZN010000007">
    <property type="protein sequence ID" value="KAK4818274.1"/>
    <property type="molecule type" value="Genomic_DNA"/>
</dbReference>
<dbReference type="AlphaFoldDB" id="A0AAN7N5B9"/>
<feature type="region of interest" description="Disordered" evidence="1">
    <location>
        <begin position="1"/>
        <end position="31"/>
    </location>
</feature>
<dbReference type="GO" id="GO:0007508">
    <property type="term" value="P:larval heart development"/>
    <property type="evidence" value="ECO:0007669"/>
    <property type="project" value="TreeGrafter"/>
</dbReference>
<evidence type="ECO:0000256" key="1">
    <source>
        <dbReference type="SAM" id="MobiDB-lite"/>
    </source>
</evidence>
<dbReference type="InterPro" id="IPR036691">
    <property type="entry name" value="Endo/exonu/phosph_ase_sf"/>
</dbReference>
<evidence type="ECO:0008006" key="4">
    <source>
        <dbReference type="Google" id="ProtNLM"/>
    </source>
</evidence>
<dbReference type="Proteomes" id="UP001333110">
    <property type="component" value="Unassembled WGS sequence"/>
</dbReference>
<keyword evidence="3" id="KW-1185">Reference proteome</keyword>
<dbReference type="PANTHER" id="PTHR33395:SF22">
    <property type="entry name" value="REVERSE TRANSCRIPTASE DOMAIN-CONTAINING PROTEIN"/>
    <property type="match status" value="1"/>
</dbReference>
<gene>
    <name evidence="2" type="ORF">QYF61_009992</name>
</gene>
<evidence type="ECO:0000313" key="2">
    <source>
        <dbReference type="EMBL" id="KAK4818274.1"/>
    </source>
</evidence>
<proteinExistence type="predicted"/>
<name>A0AAN7N5B9_MYCAM</name>
<dbReference type="GO" id="GO:0061343">
    <property type="term" value="P:cell adhesion involved in heart morphogenesis"/>
    <property type="evidence" value="ECO:0007669"/>
    <property type="project" value="TreeGrafter"/>
</dbReference>
<sequence length="360" mass="41188">MTLSLPRHPKPPYTVHQHNISGRMPPNQGEPTDEAFFLQLQEASRLQALVLLGDFSHPNICWKSSTASCRQSRTLLECTEDNFLSQVIDTPTQGDAILVTNASELIGDIRIGSSPGYSDHALVEFTVLRDMGQAKSKVRTLNFRKANFQLFKELVNRTPWETALRDKGAEQSWQIFKDTFHTAQELSIPRCKKSGKEGKRPAWLSQDLLVKLKGKKEMHRQRKQGQVSWEKYRDTAWLCRDGVRKAKAWLELNLARDAKNNNKDFYRKGRSKKVYPPDEQTGKLVTMDKEKAEILNNFSASVFTGNLSSHTSQVDRPQGRDWGNKASPTVREDQARDHLRNLNIHKSMGPDEMHPRVLRE</sequence>
<accession>A0AAN7N5B9</accession>
<evidence type="ECO:0000313" key="3">
    <source>
        <dbReference type="Proteomes" id="UP001333110"/>
    </source>
</evidence>
<dbReference type="Gene3D" id="3.60.10.10">
    <property type="entry name" value="Endonuclease/exonuclease/phosphatase"/>
    <property type="match status" value="1"/>
</dbReference>
<organism evidence="2 3">
    <name type="scientific">Mycteria americana</name>
    <name type="common">Wood stork</name>
    <dbReference type="NCBI Taxonomy" id="33587"/>
    <lineage>
        <taxon>Eukaryota</taxon>
        <taxon>Metazoa</taxon>
        <taxon>Chordata</taxon>
        <taxon>Craniata</taxon>
        <taxon>Vertebrata</taxon>
        <taxon>Euteleostomi</taxon>
        <taxon>Archelosauria</taxon>
        <taxon>Archosauria</taxon>
        <taxon>Dinosauria</taxon>
        <taxon>Saurischia</taxon>
        <taxon>Theropoda</taxon>
        <taxon>Coelurosauria</taxon>
        <taxon>Aves</taxon>
        <taxon>Neognathae</taxon>
        <taxon>Neoaves</taxon>
        <taxon>Aequornithes</taxon>
        <taxon>Ciconiiformes</taxon>
        <taxon>Ciconiidae</taxon>
        <taxon>Mycteria</taxon>
    </lineage>
</organism>